<proteinExistence type="predicted"/>
<evidence type="ECO:0000313" key="1">
    <source>
        <dbReference type="EMBL" id="KAJ8707198.1"/>
    </source>
</evidence>
<organism evidence="1 2">
    <name type="scientific">Mythimna loreyi</name>
    <dbReference type="NCBI Taxonomy" id="667449"/>
    <lineage>
        <taxon>Eukaryota</taxon>
        <taxon>Metazoa</taxon>
        <taxon>Ecdysozoa</taxon>
        <taxon>Arthropoda</taxon>
        <taxon>Hexapoda</taxon>
        <taxon>Insecta</taxon>
        <taxon>Pterygota</taxon>
        <taxon>Neoptera</taxon>
        <taxon>Endopterygota</taxon>
        <taxon>Lepidoptera</taxon>
        <taxon>Glossata</taxon>
        <taxon>Ditrysia</taxon>
        <taxon>Noctuoidea</taxon>
        <taxon>Noctuidae</taxon>
        <taxon>Noctuinae</taxon>
        <taxon>Hadenini</taxon>
        <taxon>Mythimna</taxon>
    </lineage>
</organism>
<protein>
    <submittedName>
        <fullName evidence="1">Uncharacterized protein</fullName>
    </submittedName>
</protein>
<dbReference type="EMBL" id="CM056805">
    <property type="protein sequence ID" value="KAJ8707198.1"/>
    <property type="molecule type" value="Genomic_DNA"/>
</dbReference>
<keyword evidence="2" id="KW-1185">Reference proteome</keyword>
<gene>
    <name evidence="1" type="ORF">PYW08_011332</name>
</gene>
<evidence type="ECO:0000313" key="2">
    <source>
        <dbReference type="Proteomes" id="UP001231649"/>
    </source>
</evidence>
<name>A0ACC2Q304_9NEOP</name>
<dbReference type="Proteomes" id="UP001231649">
    <property type="component" value="Chromosome 29"/>
</dbReference>
<sequence length="200" mass="19309">MAAKMILVICAQAVFIQTALSQVCSSRAAIEGPSVAHSAPFGMGLGLSPLAGPGLLNNGLAARGLPCDGHHSPALEFASTSGGGLAVTSTSAIAPTGITIVSENKFEGPLSIAGELPFMGTTGMEGAMPSTGAGNINHSCGNGVTAMTSDAAIGIGPGAAIPPIAATFPASGIVPVATSYGAAPLAGRFGLSGCSGNVIY</sequence>
<reference evidence="1" key="1">
    <citation type="submission" date="2023-03" db="EMBL/GenBank/DDBJ databases">
        <title>Chromosome-level genomes of two armyworms, Mythimna separata and Mythimna loreyi, provide insights into the biosynthesis and reception of sex pheromones.</title>
        <authorList>
            <person name="Zhao H."/>
        </authorList>
    </citation>
    <scope>NUCLEOTIDE SEQUENCE</scope>
    <source>
        <strain evidence="1">BeijingLab</strain>
    </source>
</reference>
<comment type="caution">
    <text evidence="1">The sequence shown here is derived from an EMBL/GenBank/DDBJ whole genome shotgun (WGS) entry which is preliminary data.</text>
</comment>
<accession>A0ACC2Q304</accession>